<dbReference type="SUPFAM" id="SSF54427">
    <property type="entry name" value="NTF2-like"/>
    <property type="match status" value="1"/>
</dbReference>
<evidence type="ECO:0000313" key="3">
    <source>
        <dbReference type="Proteomes" id="UP000318380"/>
    </source>
</evidence>
<dbReference type="Proteomes" id="UP000318380">
    <property type="component" value="Unassembled WGS sequence"/>
</dbReference>
<dbReference type="Gene3D" id="3.10.450.50">
    <property type="match status" value="1"/>
</dbReference>
<dbReference type="Pfam" id="PF14534">
    <property type="entry name" value="DUF4440"/>
    <property type="match status" value="1"/>
</dbReference>
<organism evidence="2 3">
    <name type="scientific">Kribbella amoyensis</name>
    <dbReference type="NCBI Taxonomy" id="996641"/>
    <lineage>
        <taxon>Bacteria</taxon>
        <taxon>Bacillati</taxon>
        <taxon>Actinomycetota</taxon>
        <taxon>Actinomycetes</taxon>
        <taxon>Propionibacteriales</taxon>
        <taxon>Kribbellaceae</taxon>
        <taxon>Kribbella</taxon>
    </lineage>
</organism>
<protein>
    <submittedName>
        <fullName evidence="2">Uncharacterized protein (TIGR02246 family)</fullName>
    </submittedName>
</protein>
<sequence length="138" mass="14927">MDITGQIPSQADVDAIEELVAQVEKAQRAEDVDAFIGLFRADALWVTGHGKGLYGRATIEEFTRRVLPGATQHATATYVPDHLLFVRSDIAVVNVNQTYTPAGEDPAPVDQGTPVYLLAKDAGRWRIAAAQNTVVVPE</sequence>
<dbReference type="NCBIfam" id="TIGR02246">
    <property type="entry name" value="SgcJ/EcaC family oxidoreductase"/>
    <property type="match status" value="1"/>
</dbReference>
<dbReference type="InterPro" id="IPR032710">
    <property type="entry name" value="NTF2-like_dom_sf"/>
</dbReference>
<dbReference type="InterPro" id="IPR011944">
    <property type="entry name" value="Steroid_delta5-4_isomerase"/>
</dbReference>
<reference evidence="2 3" key="1">
    <citation type="submission" date="2019-06" db="EMBL/GenBank/DDBJ databases">
        <title>Sequencing the genomes of 1000 actinobacteria strains.</title>
        <authorList>
            <person name="Klenk H.-P."/>
        </authorList>
    </citation>
    <scope>NUCLEOTIDE SEQUENCE [LARGE SCALE GENOMIC DNA]</scope>
    <source>
        <strain evidence="2 3">DSM 24683</strain>
    </source>
</reference>
<dbReference type="EMBL" id="VIVK01000002">
    <property type="protein sequence ID" value="TWD74844.1"/>
    <property type="molecule type" value="Genomic_DNA"/>
</dbReference>
<gene>
    <name evidence="2" type="ORF">FB561_6278</name>
</gene>
<feature type="domain" description="DUF4440" evidence="1">
    <location>
        <begin position="16"/>
        <end position="127"/>
    </location>
</feature>
<name>A0A561B792_9ACTN</name>
<dbReference type="RefSeq" id="WP_145813618.1">
    <property type="nucleotide sequence ID" value="NZ_VIVK01000002.1"/>
</dbReference>
<evidence type="ECO:0000259" key="1">
    <source>
        <dbReference type="Pfam" id="PF14534"/>
    </source>
</evidence>
<dbReference type="InterPro" id="IPR027843">
    <property type="entry name" value="DUF4440"/>
</dbReference>
<proteinExistence type="predicted"/>
<dbReference type="AlphaFoldDB" id="A0A561B792"/>
<keyword evidence="3" id="KW-1185">Reference proteome</keyword>
<accession>A0A561B792</accession>
<evidence type="ECO:0000313" key="2">
    <source>
        <dbReference type="EMBL" id="TWD74844.1"/>
    </source>
</evidence>
<dbReference type="OrthoDB" id="582247at2"/>
<comment type="caution">
    <text evidence="2">The sequence shown here is derived from an EMBL/GenBank/DDBJ whole genome shotgun (WGS) entry which is preliminary data.</text>
</comment>